<gene>
    <name evidence="1" type="ORF">GCM10011372_10030</name>
</gene>
<proteinExistence type="predicted"/>
<sequence length="224" mass="24225">MTRVRGVLRLDDVPVAAQRVLVVPETGSPVVGATDTSTDGRFEVDVGRQSGPLMAVGRVSVDVLAVVHAQVRPDGRDTALVIRSDDLVSLSCSVVAPDVAHRQMSITIDPLHLSGVPDRFEPLLRRRDAGTVDAFFFRRGLDAPELTLRVQRGTYRFDASAFDRARPNIAAPDFENLVLSSVSTEDGHVAEPDGPFGGVRIDIDRPSSLTLELRVLPDAELLTP</sequence>
<protein>
    <submittedName>
        <fullName evidence="1">Uncharacterized protein</fullName>
    </submittedName>
</protein>
<dbReference type="Proteomes" id="UP000636956">
    <property type="component" value="Unassembled WGS sequence"/>
</dbReference>
<comment type="caution">
    <text evidence="1">The sequence shown here is derived from an EMBL/GenBank/DDBJ whole genome shotgun (WGS) entry which is preliminary data.</text>
</comment>
<evidence type="ECO:0000313" key="1">
    <source>
        <dbReference type="EMBL" id="GGJ73978.1"/>
    </source>
</evidence>
<accession>A0A917PF60</accession>
<dbReference type="RefSeq" id="WP_188742358.1">
    <property type="nucleotide sequence ID" value="NZ_BAABFW010000002.1"/>
</dbReference>
<name>A0A917PF60_9MICO</name>
<evidence type="ECO:0000313" key="2">
    <source>
        <dbReference type="Proteomes" id="UP000636956"/>
    </source>
</evidence>
<dbReference type="EMBL" id="BMMD01000004">
    <property type="protein sequence ID" value="GGJ73978.1"/>
    <property type="molecule type" value="Genomic_DNA"/>
</dbReference>
<organism evidence="1 2">
    <name type="scientific">Agromyces bauzanensis</name>
    <dbReference type="NCBI Taxonomy" id="1308924"/>
    <lineage>
        <taxon>Bacteria</taxon>
        <taxon>Bacillati</taxon>
        <taxon>Actinomycetota</taxon>
        <taxon>Actinomycetes</taxon>
        <taxon>Micrococcales</taxon>
        <taxon>Microbacteriaceae</taxon>
        <taxon>Agromyces</taxon>
    </lineage>
</organism>
<reference evidence="1" key="2">
    <citation type="submission" date="2020-09" db="EMBL/GenBank/DDBJ databases">
        <authorList>
            <person name="Sun Q."/>
            <person name="Zhou Y."/>
        </authorList>
    </citation>
    <scope>NUCLEOTIDE SEQUENCE</scope>
    <source>
        <strain evidence="1">CGMCC 1.8984</strain>
    </source>
</reference>
<dbReference type="AlphaFoldDB" id="A0A917PF60"/>
<keyword evidence="2" id="KW-1185">Reference proteome</keyword>
<reference evidence="1" key="1">
    <citation type="journal article" date="2014" name="Int. J. Syst. Evol. Microbiol.">
        <title>Complete genome sequence of Corynebacterium casei LMG S-19264T (=DSM 44701T), isolated from a smear-ripened cheese.</title>
        <authorList>
            <consortium name="US DOE Joint Genome Institute (JGI-PGF)"/>
            <person name="Walter F."/>
            <person name="Albersmeier A."/>
            <person name="Kalinowski J."/>
            <person name="Ruckert C."/>
        </authorList>
    </citation>
    <scope>NUCLEOTIDE SEQUENCE</scope>
    <source>
        <strain evidence="1">CGMCC 1.8984</strain>
    </source>
</reference>